<evidence type="ECO:0000313" key="2">
    <source>
        <dbReference type="EMBL" id="SMP15829.1"/>
    </source>
</evidence>
<dbReference type="PRINTS" id="PR00420">
    <property type="entry name" value="RNGMNOXGNASE"/>
</dbReference>
<evidence type="ECO:0000259" key="1">
    <source>
        <dbReference type="Pfam" id="PF01494"/>
    </source>
</evidence>
<dbReference type="EMBL" id="FXUB01000004">
    <property type="protein sequence ID" value="SMP15829.1"/>
    <property type="molecule type" value="Genomic_DNA"/>
</dbReference>
<keyword evidence="3" id="KW-1185">Reference proteome</keyword>
<dbReference type="PANTHER" id="PTHR42685:SF22">
    <property type="entry name" value="CONDITIONED MEDIUM FACTOR RECEPTOR 1"/>
    <property type="match status" value="1"/>
</dbReference>
<evidence type="ECO:0000313" key="3">
    <source>
        <dbReference type="Proteomes" id="UP001157911"/>
    </source>
</evidence>
<dbReference type="Pfam" id="PF01494">
    <property type="entry name" value="FAD_binding_3"/>
    <property type="match status" value="1"/>
</dbReference>
<reference evidence="2 3" key="1">
    <citation type="submission" date="2017-05" db="EMBL/GenBank/DDBJ databases">
        <authorList>
            <person name="Varghese N."/>
            <person name="Submissions S."/>
        </authorList>
    </citation>
    <scope>NUCLEOTIDE SEQUENCE [LARGE SCALE GENOMIC DNA]</scope>
    <source>
        <strain evidence="2 3">DSM 15522</strain>
    </source>
</reference>
<dbReference type="NCBIfam" id="TIGR02032">
    <property type="entry name" value="GG-red-SF"/>
    <property type="match status" value="1"/>
</dbReference>
<dbReference type="InterPro" id="IPR050407">
    <property type="entry name" value="Geranylgeranyl_reductase"/>
</dbReference>
<gene>
    <name evidence="2" type="ORF">SAMN06265339_1447</name>
</gene>
<protein>
    <submittedName>
        <fullName evidence="2">Geranylgeranyl reductase family</fullName>
    </submittedName>
</protein>
<dbReference type="Gene3D" id="3.50.50.60">
    <property type="entry name" value="FAD/NAD(P)-binding domain"/>
    <property type="match status" value="1"/>
</dbReference>
<sequence>MIYDVIVSGVGPAGAAFLKQLEGSGLKVLALEKERFPRKKLCAGGLTPKAYALINNLFGGVDRVVRCKVFSFHLFNGSDEVVVSSSQPLTYLTDREELDNFLFEKASGIFEIHTGEPVVDVELEEDMVKVITDRGSYWCRCLIAADGANSRIARKLKVKRKFGFTYEGDFDCKWNKEIVIDFTDFEWGYYWLFPKGDFVTAGLGEFKNYRDLRKRFAFFNRKHGIKDNSFYEGGFPIPVGQKKNDVLRNRVIFLGDAGGLVDPLTGEGIYYAVKSGVYAAEVVKKVFEDGKFENLSVYKRLIDKDMGSEFWWAKVVGGIFFHFKGLNFYLVRKSREIGELTAKLLSGKIGYKEAVKTFFRLAPKVLLR</sequence>
<dbReference type="PANTHER" id="PTHR42685">
    <property type="entry name" value="GERANYLGERANYL DIPHOSPHATE REDUCTASE"/>
    <property type="match status" value="1"/>
</dbReference>
<comment type="caution">
    <text evidence="2">The sequence shown here is derived from an EMBL/GenBank/DDBJ whole genome shotgun (WGS) entry which is preliminary data.</text>
</comment>
<dbReference type="InterPro" id="IPR011777">
    <property type="entry name" value="Geranylgeranyl_Rdtase_fam"/>
</dbReference>
<dbReference type="RefSeq" id="WP_283400894.1">
    <property type="nucleotide sequence ID" value="NZ_FXUB01000004.1"/>
</dbReference>
<feature type="domain" description="FAD-binding" evidence="1">
    <location>
        <begin position="3"/>
        <end position="161"/>
    </location>
</feature>
<name>A0ABY1NR91_9BACT</name>
<proteinExistence type="predicted"/>
<dbReference type="InterPro" id="IPR036188">
    <property type="entry name" value="FAD/NAD-bd_sf"/>
</dbReference>
<accession>A0ABY1NR91</accession>
<dbReference type="InterPro" id="IPR002938">
    <property type="entry name" value="FAD-bd"/>
</dbReference>
<organism evidence="2 3">
    <name type="scientific">Desulfurobacterium pacificum</name>
    <dbReference type="NCBI Taxonomy" id="240166"/>
    <lineage>
        <taxon>Bacteria</taxon>
        <taxon>Pseudomonadati</taxon>
        <taxon>Aquificota</taxon>
        <taxon>Aquificia</taxon>
        <taxon>Desulfurobacteriales</taxon>
        <taxon>Desulfurobacteriaceae</taxon>
        <taxon>Desulfurobacterium</taxon>
    </lineage>
</organism>
<dbReference type="Proteomes" id="UP001157911">
    <property type="component" value="Unassembled WGS sequence"/>
</dbReference>
<dbReference type="SUPFAM" id="SSF51905">
    <property type="entry name" value="FAD/NAD(P)-binding domain"/>
    <property type="match status" value="1"/>
</dbReference>